<evidence type="ECO:0000313" key="2">
    <source>
        <dbReference type="Proteomes" id="UP001189624"/>
    </source>
</evidence>
<name>A0AA86T776_9FABA</name>
<organism evidence="1 2">
    <name type="scientific">Sphenostylis stenocarpa</name>
    <dbReference type="NCBI Taxonomy" id="92480"/>
    <lineage>
        <taxon>Eukaryota</taxon>
        <taxon>Viridiplantae</taxon>
        <taxon>Streptophyta</taxon>
        <taxon>Embryophyta</taxon>
        <taxon>Tracheophyta</taxon>
        <taxon>Spermatophyta</taxon>
        <taxon>Magnoliopsida</taxon>
        <taxon>eudicotyledons</taxon>
        <taxon>Gunneridae</taxon>
        <taxon>Pentapetalae</taxon>
        <taxon>rosids</taxon>
        <taxon>fabids</taxon>
        <taxon>Fabales</taxon>
        <taxon>Fabaceae</taxon>
        <taxon>Papilionoideae</taxon>
        <taxon>50 kb inversion clade</taxon>
        <taxon>NPAAA clade</taxon>
        <taxon>indigoferoid/millettioid clade</taxon>
        <taxon>Phaseoleae</taxon>
        <taxon>Sphenostylis</taxon>
    </lineage>
</organism>
<gene>
    <name evidence="1" type="ORF">AYBTSS11_LOCUS20500</name>
</gene>
<dbReference type="EMBL" id="OY731403">
    <property type="protein sequence ID" value="CAJ1964776.1"/>
    <property type="molecule type" value="Genomic_DNA"/>
</dbReference>
<keyword evidence="2" id="KW-1185">Reference proteome</keyword>
<dbReference type="Proteomes" id="UP001189624">
    <property type="component" value="Chromosome 6"/>
</dbReference>
<reference evidence="1" key="1">
    <citation type="submission" date="2023-10" db="EMBL/GenBank/DDBJ databases">
        <authorList>
            <person name="Domelevo Entfellner J.-B."/>
        </authorList>
    </citation>
    <scope>NUCLEOTIDE SEQUENCE</scope>
</reference>
<dbReference type="Gramene" id="rna-AYBTSS11_LOCUS20500">
    <property type="protein sequence ID" value="CAJ1964776.1"/>
    <property type="gene ID" value="gene-AYBTSS11_LOCUS20500"/>
</dbReference>
<protein>
    <submittedName>
        <fullName evidence="1">Uncharacterized protein</fullName>
    </submittedName>
</protein>
<proteinExistence type="predicted"/>
<feature type="non-terminal residue" evidence="1">
    <location>
        <position position="62"/>
    </location>
</feature>
<sequence length="62" mass="6922">MQNNIKELGGKRDELKKLFSHINVENSQEDLLTPCSFTVHENNGVIAIEITGGLKEEKPKVS</sequence>
<evidence type="ECO:0000313" key="1">
    <source>
        <dbReference type="EMBL" id="CAJ1964776.1"/>
    </source>
</evidence>
<dbReference type="AlphaFoldDB" id="A0AA86T776"/>
<accession>A0AA86T776</accession>